<evidence type="ECO:0000313" key="1">
    <source>
        <dbReference type="EMBL" id="KAJ8117209.1"/>
    </source>
</evidence>
<sequence>MNGMQRFLSRREKHQAEKRKSKEAARNKVRPLPATSPPLRPACDAPARDWHCRPRSASSSLESLYHKLPFVLRSTVEDSLLFLSNPLRLELNRISTDTSDTSLQQSKPSQPVSSSLYKIFTNEDPKPTADKDASKNVTMLLSRLQGAGITRLGKEQVEHALEWYPADIDKAYDILVLANESIEGELKDYNPDVKMVGAINRNMVTCYLDALLFAMFARLDAFEAMLYDNFDDEPRKKLAAILRLWVNLLRTGHLIKVELTKHLQDALAECGWEEAARICQQDASEAFTFITGALELPLLTLKMDIYHTGREDKEDDHKFVNERLLEVAIPEQEGEGIITLEDCLETYFNNRIEVKRFLRRQNTIDSERSVTREEVDRDPEKNETIHVESIELLGAESPMVATPISLAPSSPLTPVRPPLDGRRRADSIFSQRFKDRKFDEKKHLDDMWSNSSGGRPRSASLLRKEVLMPAWQFFSLIPWYTDNVPKTDAQVAAHFSSRRPVLGICLKRYSMTLNGAPKRLNTYIDIPLEIALPHFVSDDRMTEEGPLFGNFKLVLQSVVCHRGVSVDSGHYISLVRANFHERPGTSQSEGADDAGAWLQFDDLANPRVADVDIKKALRDESPYLLFYQVQPIDEELAVRGDPPPYIAQTGGIASRETLISSPEGVTDAESGGEWDKVKPTEVHPESVVSDGPVGRASMSSNRRSSMAFEDLEGISRGRTEPPTPADESKTGFLSASRRGSRTWLGGTKSRPTSQSGEGRLSITLSRLTGRGSKDKLAITEADGEDPVIIVNSVESEDTPPEAEPAKEQKDGLSRKKSKKGKKDHHRSKSRDVGEPSEKKHKDKNRPDRECSVMSRAPRLEGGLSASPQKSAPLTRAALRSIVPPHHPHHNTHDRHNGHLSANVRRPPPPARPANPHSTNLVIILGFMQISKKVPFDDPNVLNGVRALYVVSNIIIAAIYFYVQLQINKKNGLPPPPPHRIPLTPADMTVVKYVEPAPMGSGEEPKFVATTVKAYDLQQLKGLFKGQLMGVGMMAFMHLYMQYTNPLLIQSIIPLKGAFEGNLVKVHLFGQPATGELARPWKAAAGFMGAMQGGEIKTDKKSIEAAERAGRGGVKDE</sequence>
<accession>A0ACC2IPY3</accession>
<organism evidence="1 2">
    <name type="scientific">Boeremia exigua</name>
    <dbReference type="NCBI Taxonomy" id="749465"/>
    <lineage>
        <taxon>Eukaryota</taxon>
        <taxon>Fungi</taxon>
        <taxon>Dikarya</taxon>
        <taxon>Ascomycota</taxon>
        <taxon>Pezizomycotina</taxon>
        <taxon>Dothideomycetes</taxon>
        <taxon>Pleosporomycetidae</taxon>
        <taxon>Pleosporales</taxon>
        <taxon>Pleosporineae</taxon>
        <taxon>Didymellaceae</taxon>
        <taxon>Boeremia</taxon>
    </lineage>
</organism>
<dbReference type="Proteomes" id="UP001153331">
    <property type="component" value="Unassembled WGS sequence"/>
</dbReference>
<proteinExistence type="predicted"/>
<protein>
    <submittedName>
        <fullName evidence="1">Uncharacterized protein</fullName>
    </submittedName>
</protein>
<name>A0ACC2IPY3_9PLEO</name>
<evidence type="ECO:0000313" key="2">
    <source>
        <dbReference type="Proteomes" id="UP001153331"/>
    </source>
</evidence>
<comment type="caution">
    <text evidence="1">The sequence shown here is derived from an EMBL/GenBank/DDBJ whole genome shotgun (WGS) entry which is preliminary data.</text>
</comment>
<keyword evidence="2" id="KW-1185">Reference proteome</keyword>
<dbReference type="EMBL" id="JAPHNI010000062">
    <property type="protein sequence ID" value="KAJ8117209.1"/>
    <property type="molecule type" value="Genomic_DNA"/>
</dbReference>
<gene>
    <name evidence="1" type="ORF">OPT61_g1540</name>
</gene>
<reference evidence="1" key="1">
    <citation type="submission" date="2022-11" db="EMBL/GenBank/DDBJ databases">
        <title>Genome Sequence of Boeremia exigua.</title>
        <authorList>
            <person name="Buettner E."/>
        </authorList>
    </citation>
    <scope>NUCLEOTIDE SEQUENCE</scope>
    <source>
        <strain evidence="1">CU02</strain>
    </source>
</reference>